<dbReference type="InterPro" id="IPR036390">
    <property type="entry name" value="WH_DNA-bd_sf"/>
</dbReference>
<dbReference type="InterPro" id="IPR000847">
    <property type="entry name" value="LysR_HTH_N"/>
</dbReference>
<dbReference type="EMBL" id="JBHLZN010000006">
    <property type="protein sequence ID" value="MFB9887774.1"/>
    <property type="molecule type" value="Genomic_DNA"/>
</dbReference>
<keyword evidence="2" id="KW-0805">Transcription regulation</keyword>
<dbReference type="InterPro" id="IPR036388">
    <property type="entry name" value="WH-like_DNA-bd_sf"/>
</dbReference>
<dbReference type="InterPro" id="IPR005119">
    <property type="entry name" value="LysR_subst-bd"/>
</dbReference>
<feature type="domain" description="HTH lysR-type" evidence="5">
    <location>
        <begin position="6"/>
        <end position="63"/>
    </location>
</feature>
<dbReference type="PRINTS" id="PR00039">
    <property type="entry name" value="HTHLYSR"/>
</dbReference>
<evidence type="ECO:0000256" key="4">
    <source>
        <dbReference type="ARBA" id="ARBA00023163"/>
    </source>
</evidence>
<evidence type="ECO:0000256" key="1">
    <source>
        <dbReference type="ARBA" id="ARBA00009437"/>
    </source>
</evidence>
<evidence type="ECO:0000259" key="5">
    <source>
        <dbReference type="PROSITE" id="PS50931"/>
    </source>
</evidence>
<gene>
    <name evidence="6" type="ORF">ACFFLH_15260</name>
</gene>
<name>A0ABV5ZI40_9GAMM</name>
<evidence type="ECO:0000256" key="3">
    <source>
        <dbReference type="ARBA" id="ARBA00023125"/>
    </source>
</evidence>
<dbReference type="Pfam" id="PF03466">
    <property type="entry name" value="LysR_substrate"/>
    <property type="match status" value="1"/>
</dbReference>
<dbReference type="Gene3D" id="3.40.190.290">
    <property type="match status" value="1"/>
</dbReference>
<dbReference type="PANTHER" id="PTHR30126:SF5">
    <property type="entry name" value="HTH-TYPE TRANSCRIPTIONAL ACTIVATOR CMPR"/>
    <property type="match status" value="1"/>
</dbReference>
<reference evidence="6 7" key="1">
    <citation type="submission" date="2024-09" db="EMBL/GenBank/DDBJ databases">
        <authorList>
            <person name="Sun Q."/>
            <person name="Mori K."/>
        </authorList>
    </citation>
    <scope>NUCLEOTIDE SEQUENCE [LARGE SCALE GENOMIC DNA]</scope>
    <source>
        <strain evidence="6 7">ATCC 51285</strain>
    </source>
</reference>
<proteinExistence type="inferred from homology"/>
<comment type="caution">
    <text evidence="6">The sequence shown here is derived from an EMBL/GenBank/DDBJ whole genome shotgun (WGS) entry which is preliminary data.</text>
</comment>
<accession>A0ABV5ZI40</accession>
<dbReference type="SUPFAM" id="SSF46785">
    <property type="entry name" value="Winged helix' DNA-binding domain"/>
    <property type="match status" value="1"/>
</dbReference>
<protein>
    <submittedName>
        <fullName evidence="6">LysR family transcriptional regulator</fullName>
    </submittedName>
</protein>
<evidence type="ECO:0000313" key="7">
    <source>
        <dbReference type="Proteomes" id="UP001589628"/>
    </source>
</evidence>
<evidence type="ECO:0000313" key="6">
    <source>
        <dbReference type="EMBL" id="MFB9887774.1"/>
    </source>
</evidence>
<keyword evidence="7" id="KW-1185">Reference proteome</keyword>
<dbReference type="Proteomes" id="UP001589628">
    <property type="component" value="Unassembled WGS sequence"/>
</dbReference>
<dbReference type="PROSITE" id="PS50931">
    <property type="entry name" value="HTH_LYSR"/>
    <property type="match status" value="1"/>
</dbReference>
<dbReference type="Pfam" id="PF00126">
    <property type="entry name" value="HTH_1"/>
    <property type="match status" value="1"/>
</dbReference>
<evidence type="ECO:0000256" key="2">
    <source>
        <dbReference type="ARBA" id="ARBA00023015"/>
    </source>
</evidence>
<keyword evidence="4" id="KW-0804">Transcription</keyword>
<dbReference type="PANTHER" id="PTHR30126">
    <property type="entry name" value="HTH-TYPE TRANSCRIPTIONAL REGULATOR"/>
    <property type="match status" value="1"/>
</dbReference>
<organism evidence="6 7">
    <name type="scientific">Balneatrix alpica</name>
    <dbReference type="NCBI Taxonomy" id="75684"/>
    <lineage>
        <taxon>Bacteria</taxon>
        <taxon>Pseudomonadati</taxon>
        <taxon>Pseudomonadota</taxon>
        <taxon>Gammaproteobacteria</taxon>
        <taxon>Oceanospirillales</taxon>
        <taxon>Balneatrichaceae</taxon>
        <taxon>Balneatrix</taxon>
    </lineage>
</organism>
<dbReference type="RefSeq" id="WP_035461042.1">
    <property type="nucleotide sequence ID" value="NZ_JBHLZN010000006.1"/>
</dbReference>
<dbReference type="Gene3D" id="1.10.10.10">
    <property type="entry name" value="Winged helix-like DNA-binding domain superfamily/Winged helix DNA-binding domain"/>
    <property type="match status" value="1"/>
</dbReference>
<comment type="similarity">
    <text evidence="1">Belongs to the LysR transcriptional regulatory family.</text>
</comment>
<sequence>MDKRLLTLRLLQVYVEVVRQGAVGKAAERLFLTQPAVSLQLRKLQEVVGQPLLENRGRMLQPTAAGKELLLSAERVLAELDDLSTRLSEVEGLARGQFNLAVVTTAQYLAPQLLGGFAKRYPGLDIHLNIGNRQQVITRLQENRDHLYIFSQPPRQADLFCFPIVHNPLVVVASPQHPLAKQRALDFSELLQERFLLREAGSGTRLALETYLQEQGWMLTNSLQVESNEAIRLSVGAGLGIAILSRHTLEASDHSLVELPVRGFPLQQHWYLVWRHQPTLPRVVMAFAQFIEQAVPELLGSAYAEADLAQLSLALTSAMKRGSG</sequence>
<dbReference type="SUPFAM" id="SSF53850">
    <property type="entry name" value="Periplasmic binding protein-like II"/>
    <property type="match status" value="1"/>
</dbReference>
<keyword evidence="3" id="KW-0238">DNA-binding</keyword>